<evidence type="ECO:0000259" key="7">
    <source>
        <dbReference type="PROSITE" id="PS50026"/>
    </source>
</evidence>
<dbReference type="Proteomes" id="UP000001593">
    <property type="component" value="Unassembled WGS sequence"/>
</dbReference>
<evidence type="ECO:0000256" key="5">
    <source>
        <dbReference type="ARBA" id="ARBA00023157"/>
    </source>
</evidence>
<dbReference type="CDD" id="cd00054">
    <property type="entry name" value="EGF_CA"/>
    <property type="match status" value="1"/>
</dbReference>
<dbReference type="STRING" id="45351.A7SGF3"/>
<sequence>DIDECKTGRSECHQNATCTNTVGSYRCICNEGFWGDGITCRRKWKSRIGGGGEH</sequence>
<feature type="non-terminal residue" evidence="8">
    <location>
        <position position="1"/>
    </location>
</feature>
<dbReference type="EMBL" id="DS469651">
    <property type="protein sequence ID" value="EDO37237.1"/>
    <property type="molecule type" value="Genomic_DNA"/>
</dbReference>
<dbReference type="eggNOG" id="KOG4291">
    <property type="taxonomic scope" value="Eukaryota"/>
</dbReference>
<dbReference type="InterPro" id="IPR001881">
    <property type="entry name" value="EGF-like_Ca-bd_dom"/>
</dbReference>
<dbReference type="AlphaFoldDB" id="A7SGF3"/>
<dbReference type="InterPro" id="IPR018097">
    <property type="entry name" value="EGF_Ca-bd_CS"/>
</dbReference>
<organism evidence="8 9">
    <name type="scientific">Nematostella vectensis</name>
    <name type="common">Starlet sea anemone</name>
    <dbReference type="NCBI Taxonomy" id="45351"/>
    <lineage>
        <taxon>Eukaryota</taxon>
        <taxon>Metazoa</taxon>
        <taxon>Cnidaria</taxon>
        <taxon>Anthozoa</taxon>
        <taxon>Hexacorallia</taxon>
        <taxon>Actiniaria</taxon>
        <taxon>Edwardsiidae</taxon>
        <taxon>Nematostella</taxon>
    </lineage>
</organism>
<protein>
    <recommendedName>
        <fullName evidence="7">EGF-like domain-containing protein</fullName>
    </recommendedName>
</protein>
<dbReference type="PROSITE" id="PS00010">
    <property type="entry name" value="ASX_HYDROXYL"/>
    <property type="match status" value="1"/>
</dbReference>
<keyword evidence="9" id="KW-1185">Reference proteome</keyword>
<evidence type="ECO:0000256" key="3">
    <source>
        <dbReference type="ARBA" id="ARBA00022729"/>
    </source>
</evidence>
<proteinExistence type="inferred from homology"/>
<dbReference type="SMART" id="SM00181">
    <property type="entry name" value="EGF"/>
    <property type="match status" value="1"/>
</dbReference>
<dbReference type="PROSITE" id="PS50026">
    <property type="entry name" value="EGF_3"/>
    <property type="match status" value="1"/>
</dbReference>
<dbReference type="HOGENOM" id="CLU_3056464_0_0_1"/>
<dbReference type="SMART" id="SM00179">
    <property type="entry name" value="EGF_CA"/>
    <property type="match status" value="1"/>
</dbReference>
<dbReference type="InterPro" id="IPR052235">
    <property type="entry name" value="Nephronectin_domain"/>
</dbReference>
<dbReference type="GO" id="GO:0005509">
    <property type="term" value="F:calcium ion binding"/>
    <property type="evidence" value="ECO:0007669"/>
    <property type="project" value="InterPro"/>
</dbReference>
<gene>
    <name evidence="8" type="ORF">NEMVEDRAFT_v1g117297</name>
</gene>
<dbReference type="SUPFAM" id="SSF57196">
    <property type="entry name" value="EGF/Laminin"/>
    <property type="match status" value="1"/>
</dbReference>
<dbReference type="Pfam" id="PF12947">
    <property type="entry name" value="EGF_3"/>
    <property type="match status" value="1"/>
</dbReference>
<comment type="similarity">
    <text evidence="1">Belongs to the EGF domain peptide family.</text>
</comment>
<dbReference type="PROSITE" id="PS01187">
    <property type="entry name" value="EGF_CA"/>
    <property type="match status" value="1"/>
</dbReference>
<dbReference type="InterPro" id="IPR024731">
    <property type="entry name" value="NELL2-like_EGF"/>
</dbReference>
<keyword evidence="4" id="KW-0677">Repeat</keyword>
<dbReference type="PROSITE" id="PS01186">
    <property type="entry name" value="EGF_2"/>
    <property type="match status" value="1"/>
</dbReference>
<comment type="caution">
    <text evidence="6">Lacks conserved residue(s) required for the propagation of feature annotation.</text>
</comment>
<dbReference type="Gene3D" id="2.10.25.10">
    <property type="entry name" value="Laminin"/>
    <property type="match status" value="1"/>
</dbReference>
<dbReference type="OMA" id="GRSECHQ"/>
<dbReference type="InterPro" id="IPR000152">
    <property type="entry name" value="EGF-type_Asp/Asn_hydroxyl_site"/>
</dbReference>
<reference evidence="8 9" key="1">
    <citation type="journal article" date="2007" name="Science">
        <title>Sea anemone genome reveals ancestral eumetazoan gene repertoire and genomic organization.</title>
        <authorList>
            <person name="Putnam N.H."/>
            <person name="Srivastava M."/>
            <person name="Hellsten U."/>
            <person name="Dirks B."/>
            <person name="Chapman J."/>
            <person name="Salamov A."/>
            <person name="Terry A."/>
            <person name="Shapiro H."/>
            <person name="Lindquist E."/>
            <person name="Kapitonov V.V."/>
            <person name="Jurka J."/>
            <person name="Genikhovich G."/>
            <person name="Grigoriev I.V."/>
            <person name="Lucas S.M."/>
            <person name="Steele R.E."/>
            <person name="Finnerty J.R."/>
            <person name="Technau U."/>
            <person name="Martindale M.Q."/>
            <person name="Rokhsar D.S."/>
        </authorList>
    </citation>
    <scope>NUCLEOTIDE SEQUENCE [LARGE SCALE GENOMIC DNA]</scope>
    <source>
        <strain evidence="9">CH2 X CH6</strain>
    </source>
</reference>
<feature type="domain" description="EGF-like" evidence="7">
    <location>
        <begin position="1"/>
        <end position="41"/>
    </location>
</feature>
<evidence type="ECO:0000256" key="4">
    <source>
        <dbReference type="ARBA" id="ARBA00022737"/>
    </source>
</evidence>
<evidence type="ECO:0000256" key="2">
    <source>
        <dbReference type="ARBA" id="ARBA00022536"/>
    </source>
</evidence>
<evidence type="ECO:0000313" key="9">
    <source>
        <dbReference type="Proteomes" id="UP000001593"/>
    </source>
</evidence>
<dbReference type="InterPro" id="IPR000742">
    <property type="entry name" value="EGF"/>
</dbReference>
<evidence type="ECO:0000256" key="1">
    <source>
        <dbReference type="ARBA" id="ARBA00006373"/>
    </source>
</evidence>
<dbReference type="KEGG" id="nve:5508744"/>
<dbReference type="PANTHER" id="PTHR24050:SF28">
    <property type="entry name" value="UROMODULIN-LIKE"/>
    <property type="match status" value="1"/>
</dbReference>
<accession>A7SGF3</accession>
<keyword evidence="5" id="KW-1015">Disulfide bond</keyword>
<evidence type="ECO:0000313" key="8">
    <source>
        <dbReference type="EMBL" id="EDO37237.1"/>
    </source>
</evidence>
<dbReference type="FunFam" id="2.10.25.10:FF:000049">
    <property type="entry name" value="Fibrillin 2"/>
    <property type="match status" value="1"/>
</dbReference>
<name>A7SGF3_NEMVE</name>
<evidence type="ECO:0000256" key="6">
    <source>
        <dbReference type="PROSITE-ProRule" id="PRU00076"/>
    </source>
</evidence>
<dbReference type="PANTHER" id="PTHR24050">
    <property type="entry name" value="PA14 DOMAIN-CONTAINING PROTEIN"/>
    <property type="match status" value="1"/>
</dbReference>
<dbReference type="InParanoid" id="A7SGF3"/>
<keyword evidence="3" id="KW-0732">Signal</keyword>
<dbReference type="PhylomeDB" id="A7SGF3"/>
<keyword evidence="2 6" id="KW-0245">EGF-like domain</keyword>